<accession>A0ABV9QLG8</accession>
<evidence type="ECO:0000259" key="1">
    <source>
        <dbReference type="PROSITE" id="PS50994"/>
    </source>
</evidence>
<dbReference type="Pfam" id="PF02914">
    <property type="entry name" value="DDE_2"/>
    <property type="match status" value="1"/>
</dbReference>
<dbReference type="PROSITE" id="PS50994">
    <property type="entry name" value="INTEGRASE"/>
    <property type="match status" value="1"/>
</dbReference>
<dbReference type="Proteomes" id="UP001595916">
    <property type="component" value="Unassembled WGS sequence"/>
</dbReference>
<dbReference type="InterPro" id="IPR004189">
    <property type="entry name" value="Phage_Mu_transposase"/>
</dbReference>
<dbReference type="SUPFAM" id="SSF50610">
    <property type="entry name" value="mu transposase, C-terminal domain"/>
    <property type="match status" value="1"/>
</dbReference>
<proteinExistence type="predicted"/>
<dbReference type="Pfam" id="PF09299">
    <property type="entry name" value="Mu-transpos_C"/>
    <property type="match status" value="1"/>
</dbReference>
<dbReference type="InterPro" id="IPR036397">
    <property type="entry name" value="RNaseH_sf"/>
</dbReference>
<evidence type="ECO:0000313" key="3">
    <source>
        <dbReference type="Proteomes" id="UP001595916"/>
    </source>
</evidence>
<name>A0ABV9QLG8_9FIRM</name>
<dbReference type="SUPFAM" id="SSF53098">
    <property type="entry name" value="Ribonuclease H-like"/>
    <property type="match status" value="1"/>
</dbReference>
<comment type="caution">
    <text evidence="2">The sequence shown here is derived from an EMBL/GenBank/DDBJ whole genome shotgun (WGS) entry which is preliminary data.</text>
</comment>
<dbReference type="InterPro" id="IPR001584">
    <property type="entry name" value="Integrase_cat-core"/>
</dbReference>
<dbReference type="Gene3D" id="1.10.10.60">
    <property type="entry name" value="Homeodomain-like"/>
    <property type="match status" value="1"/>
</dbReference>
<protein>
    <submittedName>
        <fullName evidence="2">Mu transposase C-terminal domain-containing protein</fullName>
    </submittedName>
</protein>
<sequence>MEYLSLVDVAKLENKSYSGIKKDVSRGKLKAEKVATDKKCGFEYRVKIEDLSESAKVRYFAQRTKKAELPESKKADLEIKLDDLSLAQREEAFRWEEIVKKWRSYIGEHDEKEATKDFLKEINKGGDRKITERTLYRKWERYKEFGVVGLADLRGNRKKTGAKIDSWVWKTFSSWWLDENQPSVSFLYKLMEGWLEEHKPELLPLPSEATFRRATQEIPLPVVKYFRFGSKVFTDECETFVHRNYGKLLSNEVWSSDYHTMDIMVRDDKTGEVFRPYFVSWFDIKSRKLLGFRLTKSATTDGVILCFRDCAMKWGLPVSVYLDNGREFLSSSFGGRGRRKTDERADYGTTILERCGVSMTNAKVGNAKAKIVERFHKTMTNQFSKCFLTYVGKGPSFRPNRHNKVLKQEENIPLLSEIKRDLENFLEGFYNNSASEAEGMKGMTPNGCYSENLVEKRTATAEQLRLLLTRSVRLQQFKRDGVFIKVGDEKVYYYESEYVQALLGQQVYVRYDSDDLTKVYLYDEEERYIGECRRSLKGGYEGTDDVEAMKAVAAHNRKLRKDVQTYLNIKDLQDAPEVVEAMRSVSESMRKKNVIDYDAKVIRPVMTERVAKASGDDEEVGIYFERMIENARRKREEK</sequence>
<dbReference type="InterPro" id="IPR012337">
    <property type="entry name" value="RNaseH-like_sf"/>
</dbReference>
<dbReference type="InterPro" id="IPR009004">
    <property type="entry name" value="Transposase_Mu_C"/>
</dbReference>
<dbReference type="InterPro" id="IPR015378">
    <property type="entry name" value="Transposase-like_Mu_C"/>
</dbReference>
<feature type="domain" description="Integrase catalytic" evidence="1">
    <location>
        <begin position="243"/>
        <end position="453"/>
    </location>
</feature>
<dbReference type="Gene3D" id="3.30.420.10">
    <property type="entry name" value="Ribonuclease H-like superfamily/Ribonuclease H"/>
    <property type="match status" value="1"/>
</dbReference>
<dbReference type="RefSeq" id="WP_379788592.1">
    <property type="nucleotide sequence ID" value="NZ_JBHSHL010000033.1"/>
</dbReference>
<keyword evidence="3" id="KW-1185">Reference proteome</keyword>
<dbReference type="EMBL" id="JBHSHL010000033">
    <property type="protein sequence ID" value="MFC4805054.1"/>
    <property type="molecule type" value="Genomic_DNA"/>
</dbReference>
<reference evidence="3" key="1">
    <citation type="journal article" date="2019" name="Int. J. Syst. Evol. Microbiol.">
        <title>The Global Catalogue of Microorganisms (GCM) 10K type strain sequencing project: providing services to taxonomists for standard genome sequencing and annotation.</title>
        <authorList>
            <consortium name="The Broad Institute Genomics Platform"/>
            <consortium name="The Broad Institute Genome Sequencing Center for Infectious Disease"/>
            <person name="Wu L."/>
            <person name="Ma J."/>
        </authorList>
    </citation>
    <scope>NUCLEOTIDE SEQUENCE [LARGE SCALE GENOMIC DNA]</scope>
    <source>
        <strain evidence="3">CCUG 46385</strain>
    </source>
</reference>
<evidence type="ECO:0000313" key="2">
    <source>
        <dbReference type="EMBL" id="MFC4805054.1"/>
    </source>
</evidence>
<dbReference type="Gene3D" id="2.30.30.130">
    <property type="entry name" value="Transposase, Mu, C-terminal"/>
    <property type="match status" value="1"/>
</dbReference>
<organism evidence="2 3">
    <name type="scientific">Filifactor villosus</name>
    <dbReference type="NCBI Taxonomy" id="29374"/>
    <lineage>
        <taxon>Bacteria</taxon>
        <taxon>Bacillati</taxon>
        <taxon>Bacillota</taxon>
        <taxon>Clostridia</taxon>
        <taxon>Peptostreptococcales</taxon>
        <taxon>Filifactoraceae</taxon>
        <taxon>Filifactor</taxon>
    </lineage>
</organism>
<gene>
    <name evidence="2" type="ORF">ACFO4R_08160</name>
</gene>